<dbReference type="Proteomes" id="UP000305948">
    <property type="component" value="Unassembled WGS sequence"/>
</dbReference>
<evidence type="ECO:0000313" key="3">
    <source>
        <dbReference type="Proteomes" id="UP000305948"/>
    </source>
</evidence>
<organism evidence="2 3">
    <name type="scientific">Heliocybe sulcata</name>
    <dbReference type="NCBI Taxonomy" id="5364"/>
    <lineage>
        <taxon>Eukaryota</taxon>
        <taxon>Fungi</taxon>
        <taxon>Dikarya</taxon>
        <taxon>Basidiomycota</taxon>
        <taxon>Agaricomycotina</taxon>
        <taxon>Agaricomycetes</taxon>
        <taxon>Gloeophyllales</taxon>
        <taxon>Gloeophyllaceae</taxon>
        <taxon>Heliocybe</taxon>
    </lineage>
</organism>
<evidence type="ECO:0000256" key="1">
    <source>
        <dbReference type="SAM" id="SignalP"/>
    </source>
</evidence>
<dbReference type="AlphaFoldDB" id="A0A5C3MSL4"/>
<accession>A0A5C3MSL4</accession>
<evidence type="ECO:0000313" key="2">
    <source>
        <dbReference type="EMBL" id="TFK48384.1"/>
    </source>
</evidence>
<name>A0A5C3MSL4_9AGAM</name>
<gene>
    <name evidence="2" type="ORF">OE88DRAFT_520761</name>
</gene>
<evidence type="ECO:0008006" key="4">
    <source>
        <dbReference type="Google" id="ProtNLM"/>
    </source>
</evidence>
<dbReference type="EMBL" id="ML213519">
    <property type="protein sequence ID" value="TFK48384.1"/>
    <property type="molecule type" value="Genomic_DNA"/>
</dbReference>
<keyword evidence="1" id="KW-0732">Signal</keyword>
<keyword evidence="3" id="KW-1185">Reference proteome</keyword>
<sequence>MSKLGPVLVLFWCTSLAHQNFHTIASNRRQHLPTRVRLARHNAALCSVTDCIEFSLTDLVNFSRSYIARKSREAEGYKHLRRLWMRQFPKHPHPTPRNTLATQYSLPAIQPLLFKQLFGLARLT</sequence>
<dbReference type="OrthoDB" id="194443at2759"/>
<reference evidence="2 3" key="1">
    <citation type="journal article" date="2019" name="Nat. Ecol. Evol.">
        <title>Megaphylogeny resolves global patterns of mushroom evolution.</title>
        <authorList>
            <person name="Varga T."/>
            <person name="Krizsan K."/>
            <person name="Foldi C."/>
            <person name="Dima B."/>
            <person name="Sanchez-Garcia M."/>
            <person name="Sanchez-Ramirez S."/>
            <person name="Szollosi G.J."/>
            <person name="Szarkandi J.G."/>
            <person name="Papp V."/>
            <person name="Albert L."/>
            <person name="Andreopoulos W."/>
            <person name="Angelini C."/>
            <person name="Antonin V."/>
            <person name="Barry K.W."/>
            <person name="Bougher N.L."/>
            <person name="Buchanan P."/>
            <person name="Buyck B."/>
            <person name="Bense V."/>
            <person name="Catcheside P."/>
            <person name="Chovatia M."/>
            <person name="Cooper J."/>
            <person name="Damon W."/>
            <person name="Desjardin D."/>
            <person name="Finy P."/>
            <person name="Geml J."/>
            <person name="Haridas S."/>
            <person name="Hughes K."/>
            <person name="Justo A."/>
            <person name="Karasinski D."/>
            <person name="Kautmanova I."/>
            <person name="Kiss B."/>
            <person name="Kocsube S."/>
            <person name="Kotiranta H."/>
            <person name="LaButti K.M."/>
            <person name="Lechner B.E."/>
            <person name="Liimatainen K."/>
            <person name="Lipzen A."/>
            <person name="Lukacs Z."/>
            <person name="Mihaltcheva S."/>
            <person name="Morgado L.N."/>
            <person name="Niskanen T."/>
            <person name="Noordeloos M.E."/>
            <person name="Ohm R.A."/>
            <person name="Ortiz-Santana B."/>
            <person name="Ovrebo C."/>
            <person name="Racz N."/>
            <person name="Riley R."/>
            <person name="Savchenko A."/>
            <person name="Shiryaev A."/>
            <person name="Soop K."/>
            <person name="Spirin V."/>
            <person name="Szebenyi C."/>
            <person name="Tomsovsky M."/>
            <person name="Tulloss R.E."/>
            <person name="Uehling J."/>
            <person name="Grigoriev I.V."/>
            <person name="Vagvolgyi C."/>
            <person name="Papp T."/>
            <person name="Martin F.M."/>
            <person name="Miettinen O."/>
            <person name="Hibbett D.S."/>
            <person name="Nagy L.G."/>
        </authorList>
    </citation>
    <scope>NUCLEOTIDE SEQUENCE [LARGE SCALE GENOMIC DNA]</scope>
    <source>
        <strain evidence="2 3">OMC1185</strain>
    </source>
</reference>
<feature type="chain" id="PRO_5023110344" description="Secreted protein" evidence="1">
    <location>
        <begin position="20"/>
        <end position="124"/>
    </location>
</feature>
<proteinExistence type="predicted"/>
<feature type="signal peptide" evidence="1">
    <location>
        <begin position="1"/>
        <end position="19"/>
    </location>
</feature>
<protein>
    <recommendedName>
        <fullName evidence="4">Secreted protein</fullName>
    </recommendedName>
</protein>